<dbReference type="EMBL" id="JACHJL010000007">
    <property type="protein sequence ID" value="MBB5936158.1"/>
    <property type="molecule type" value="Genomic_DNA"/>
</dbReference>
<feature type="region of interest" description="Disordered" evidence="1">
    <location>
        <begin position="50"/>
        <end position="80"/>
    </location>
</feature>
<comment type="caution">
    <text evidence="2">The sequence shown here is derived from an EMBL/GenBank/DDBJ whole genome shotgun (WGS) entry which is preliminary data.</text>
</comment>
<evidence type="ECO:0000313" key="2">
    <source>
        <dbReference type="EMBL" id="MBB5936158.1"/>
    </source>
</evidence>
<evidence type="ECO:0000256" key="1">
    <source>
        <dbReference type="SAM" id="MobiDB-lite"/>
    </source>
</evidence>
<sequence length="80" mass="9038">MSVHRDRHLPLAVAFRLVRDTQRILDVLDRLHRDRFALRVTNGAFFAMGRTGRYPHTGELPSTRPAETGDAAHARPPQPA</sequence>
<dbReference type="RefSeq" id="WP_184572787.1">
    <property type="nucleotide sequence ID" value="NZ_JACHJL010000007.1"/>
</dbReference>
<keyword evidence="3" id="KW-1185">Reference proteome</keyword>
<reference evidence="2 3" key="1">
    <citation type="submission" date="2020-08" db="EMBL/GenBank/DDBJ databases">
        <title>Genomic Encyclopedia of Type Strains, Phase III (KMG-III): the genomes of soil and plant-associated and newly described type strains.</title>
        <authorList>
            <person name="Whitman W."/>
        </authorList>
    </citation>
    <scope>NUCLEOTIDE SEQUENCE [LARGE SCALE GENOMIC DNA]</scope>
    <source>
        <strain evidence="2 3">CECT 8305</strain>
    </source>
</reference>
<proteinExistence type="predicted"/>
<name>A0A7W9Q9K6_9ACTN</name>
<organism evidence="2 3">
    <name type="scientific">Streptomyces zagrosensis</name>
    <dbReference type="NCBI Taxonomy" id="1042984"/>
    <lineage>
        <taxon>Bacteria</taxon>
        <taxon>Bacillati</taxon>
        <taxon>Actinomycetota</taxon>
        <taxon>Actinomycetes</taxon>
        <taxon>Kitasatosporales</taxon>
        <taxon>Streptomycetaceae</taxon>
        <taxon>Streptomyces</taxon>
    </lineage>
</organism>
<dbReference type="Proteomes" id="UP000588098">
    <property type="component" value="Unassembled WGS sequence"/>
</dbReference>
<gene>
    <name evidence="2" type="ORF">FHS42_003233</name>
</gene>
<protein>
    <submittedName>
        <fullName evidence="2">Uncharacterized protein</fullName>
    </submittedName>
</protein>
<dbReference type="AlphaFoldDB" id="A0A7W9Q9K6"/>
<evidence type="ECO:0000313" key="3">
    <source>
        <dbReference type="Proteomes" id="UP000588098"/>
    </source>
</evidence>
<accession>A0A7W9Q9K6</accession>